<dbReference type="RefSeq" id="WP_152308013.1">
    <property type="nucleotide sequence ID" value="NZ_CP043617.1"/>
</dbReference>
<dbReference type="Pfam" id="PF01592">
    <property type="entry name" value="NifU_N"/>
    <property type="match status" value="1"/>
</dbReference>
<dbReference type="EMBL" id="CP043617">
    <property type="protein sequence ID" value="QFR50065.1"/>
    <property type="molecule type" value="Genomic_DNA"/>
</dbReference>
<reference evidence="2 3" key="1">
    <citation type="submission" date="2019-09" db="EMBL/GenBank/DDBJ databases">
        <title>Sulfurimonas gotlandica sp. nov., a chemoautotrophic and psychrotolerant epsilonproteobacterium isolated from a pelagic redoxcline, and an emended description of the genus Sulfurimonas.</title>
        <authorList>
            <person name="Wang S."/>
            <person name="Jiang L."/>
            <person name="Shao S."/>
        </authorList>
    </citation>
    <scope>NUCLEOTIDE SEQUENCE [LARGE SCALE GENOMIC DNA]</scope>
    <source>
        <strain evidence="2 3">GYSZ_1</strain>
    </source>
</reference>
<evidence type="ECO:0000313" key="2">
    <source>
        <dbReference type="EMBL" id="QFR50065.1"/>
    </source>
</evidence>
<sequence length="153" mass="17222">MLENVKMPEGINKDVMEHLMYPKNYGKLENPTCVGVAMDEKTGEYVIFYTLLEGDVIKDVKFATNGCQDTVVVGSMYTDMIKGETTEYANKALGLIAKKLGSDMTRQQEICAEMVLNGFVASMMNLENIQNGKDEEMHVLKMKESCEVEEEKQ</sequence>
<dbReference type="SUPFAM" id="SSF82649">
    <property type="entry name" value="SufE/NifU"/>
    <property type="match status" value="1"/>
</dbReference>
<dbReference type="GO" id="GO:0005506">
    <property type="term" value="F:iron ion binding"/>
    <property type="evidence" value="ECO:0007669"/>
    <property type="project" value="InterPro"/>
</dbReference>
<keyword evidence="3" id="KW-1185">Reference proteome</keyword>
<evidence type="ECO:0000259" key="1">
    <source>
        <dbReference type="Pfam" id="PF01592"/>
    </source>
</evidence>
<dbReference type="AlphaFoldDB" id="A0A5P8P309"/>
<dbReference type="GO" id="GO:0051536">
    <property type="term" value="F:iron-sulfur cluster binding"/>
    <property type="evidence" value="ECO:0007669"/>
    <property type="project" value="InterPro"/>
</dbReference>
<dbReference type="GO" id="GO:0016226">
    <property type="term" value="P:iron-sulfur cluster assembly"/>
    <property type="evidence" value="ECO:0007669"/>
    <property type="project" value="InterPro"/>
</dbReference>
<accession>A0A5P8P309</accession>
<organism evidence="2 3">
    <name type="scientific">Sulfurimonas lithotrophica</name>
    <dbReference type="NCBI Taxonomy" id="2590022"/>
    <lineage>
        <taxon>Bacteria</taxon>
        <taxon>Pseudomonadati</taxon>
        <taxon>Campylobacterota</taxon>
        <taxon>Epsilonproteobacteria</taxon>
        <taxon>Campylobacterales</taxon>
        <taxon>Sulfurimonadaceae</taxon>
        <taxon>Sulfurimonas</taxon>
    </lineage>
</organism>
<dbReference type="Gene3D" id="3.90.1010.10">
    <property type="match status" value="1"/>
</dbReference>
<evidence type="ECO:0000313" key="3">
    <source>
        <dbReference type="Proteomes" id="UP000326944"/>
    </source>
</evidence>
<feature type="domain" description="NIF system FeS cluster assembly NifU N-terminal" evidence="1">
    <location>
        <begin position="12"/>
        <end position="115"/>
    </location>
</feature>
<proteinExistence type="predicted"/>
<gene>
    <name evidence="2" type="ORF">FJR48_10150</name>
</gene>
<protein>
    <submittedName>
        <fullName evidence="2">Iron-sulfur cluster assembly scaffold protein</fullName>
    </submittedName>
</protein>
<dbReference type="InterPro" id="IPR002871">
    <property type="entry name" value="NIF_FeS_clus_asmbl_NifU_N"/>
</dbReference>
<dbReference type="OrthoDB" id="9808097at2"/>
<dbReference type="Proteomes" id="UP000326944">
    <property type="component" value="Chromosome"/>
</dbReference>
<name>A0A5P8P309_9BACT</name>
<dbReference type="KEGG" id="sulg:FJR48_10150"/>